<keyword evidence="1" id="KW-0812">Transmembrane</keyword>
<reference evidence="2 3" key="1">
    <citation type="journal article" date="2014" name="Int. J. Syst. Evol. Microbiol.">
        <title>Phaeodactylibacter xiamenensis gen. nov., sp. nov., a member of the family Saprospiraceae isolated from the marine alga Phaeodactylum tricornutum.</title>
        <authorList>
            <person name="Chen Z.Jr."/>
            <person name="Lei X."/>
            <person name="Lai Q."/>
            <person name="Li Y."/>
            <person name="Zhang B."/>
            <person name="Zhang J."/>
            <person name="Zhang H."/>
            <person name="Yang L."/>
            <person name="Zheng W."/>
            <person name="Tian Y."/>
            <person name="Yu Z."/>
            <person name="Xu H.Jr."/>
            <person name="Zheng T."/>
        </authorList>
    </citation>
    <scope>NUCLEOTIDE SEQUENCE [LARGE SCALE GENOMIC DNA]</scope>
    <source>
        <strain evidence="2 3">KD52</strain>
    </source>
</reference>
<protein>
    <recommendedName>
        <fullName evidence="4">DUF3137 domain-containing protein</fullName>
    </recommendedName>
</protein>
<gene>
    <name evidence="2" type="ORF">IX84_04195</name>
</gene>
<dbReference type="Proteomes" id="UP000029736">
    <property type="component" value="Unassembled WGS sequence"/>
</dbReference>
<dbReference type="AlphaFoldDB" id="A0A098SA41"/>
<accession>A0A098SA41</accession>
<evidence type="ECO:0000313" key="3">
    <source>
        <dbReference type="Proteomes" id="UP000029736"/>
    </source>
</evidence>
<comment type="caution">
    <text evidence="2">The sequence shown here is derived from an EMBL/GenBank/DDBJ whole genome shotgun (WGS) entry which is preliminary data.</text>
</comment>
<dbReference type="STRING" id="1524460.IX84_04195"/>
<proteinExistence type="predicted"/>
<keyword evidence="1" id="KW-1133">Transmembrane helix</keyword>
<dbReference type="EMBL" id="JPOS01000012">
    <property type="protein sequence ID" value="KGE88995.1"/>
    <property type="molecule type" value="Genomic_DNA"/>
</dbReference>
<name>A0A098SA41_9BACT</name>
<feature type="transmembrane region" description="Helical" evidence="1">
    <location>
        <begin position="44"/>
        <end position="64"/>
    </location>
</feature>
<feature type="transmembrane region" description="Helical" evidence="1">
    <location>
        <begin position="21"/>
        <end position="38"/>
    </location>
</feature>
<organism evidence="2 3">
    <name type="scientific">Phaeodactylibacter xiamenensis</name>
    <dbReference type="NCBI Taxonomy" id="1524460"/>
    <lineage>
        <taxon>Bacteria</taxon>
        <taxon>Pseudomonadati</taxon>
        <taxon>Bacteroidota</taxon>
        <taxon>Saprospiria</taxon>
        <taxon>Saprospirales</taxon>
        <taxon>Haliscomenobacteraceae</taxon>
        <taxon>Phaeodactylibacter</taxon>
    </lineage>
</organism>
<sequence>MYYNHTIHPELLRMERRRLRLIRLFVLSGLILAGIFLLEFYLDIWVLTLALAIPIGLFLFYLAYRIQRFRNTFKPNVINLVLDFIDDGVNYDVNYPLEYDPKGFIDRQRFLASQIFATPAESYHGEDFITGKVGNLEFEMCELFVSETSPVKNGLQQLFKGVFMHATFPEEAKGRIIIWPKRYRHRHFRAIRDFTWMGGVDVSEEILNPEFQEAYLVYATNRTHVIGILSEPMQQAIVDFRKATGKEIYMSFINREIYAAVTEDKDLLEPHILRSNLSFELIREFFSDIHMLLEIAEDFDRTH</sequence>
<dbReference type="Pfam" id="PF11335">
    <property type="entry name" value="DUF3137"/>
    <property type="match status" value="1"/>
</dbReference>
<evidence type="ECO:0000256" key="1">
    <source>
        <dbReference type="SAM" id="Phobius"/>
    </source>
</evidence>
<evidence type="ECO:0008006" key="4">
    <source>
        <dbReference type="Google" id="ProtNLM"/>
    </source>
</evidence>
<keyword evidence="1" id="KW-0472">Membrane</keyword>
<dbReference type="InterPro" id="IPR021484">
    <property type="entry name" value="DUF3137"/>
</dbReference>
<evidence type="ECO:0000313" key="2">
    <source>
        <dbReference type="EMBL" id="KGE88995.1"/>
    </source>
</evidence>
<keyword evidence="3" id="KW-1185">Reference proteome</keyword>